<name>A0A9P5HFZ9_9HYPO</name>
<dbReference type="GO" id="GO:0006506">
    <property type="term" value="P:GPI anchor biosynthetic process"/>
    <property type="evidence" value="ECO:0007669"/>
    <property type="project" value="UniProtKB-KW"/>
</dbReference>
<sequence length="1101" mass="121155">MLLLKGPPDKLSEPTTYIASPSDALKGHVQHRIFALIHHAPPKPKAKPQGQASPSEYNAIAEQWAKAKRAQDAQKTTVAKQGLPPAMENIAVLEEHREKLDNQRHAVFERRWRWTLAFWGWLIVVHAIGIWLFTSGFLLTRLVLEEKSNCTQPPIENTKGLLNVDGGCWHPKSFDRAVVVLVDALRYDFTVPEDPEHAQNFHNGFPFLYETAAKSPQNAFLRPFIADPPTTTLQRLKGLTTGTLPTFIDAGSNFAGTAISEDNLLMQLKDAGKKIAHLGDDTWWSLFPGYFESNISKAYDSFNVYDLHTVDNGVIDNIFPLMKPERKGDWDVLIGHCLGVDHAGHRYGPGHPAMAAKLRQMDEFIRKLVETIDDKTLLVVMGDHGMDSKGDHGGESDDEVEAALWMYSKKPFFGRTSPEFVTPPANAKIRPVNQIDLVPTLALLLGIPIPYNNLGGPIEEAFAGVKGNNWRNLATVSRVASAGIERYQTSYAKARGIAQTNEEGSPAALWSVASSLTKDDRAIYSAFTQFQAETLSVCKSLWARFDVPRMVMGIVVFGLGVVILVMYSSRDEDDEFVVTNNAELDHAERKLELMGFRGDIASQPDEIFHRDLLKGMWDPKLLFTLAVLIGVAVYRQQPMDGLAALVIVLLLIGVGSSLHEAGKGLLNIFPTSFWGWLAVIFTVSQSIGFASNSFTIWEDSILLFFITTFGVASAIASFRIESKVDRTMAVYHSVSFIVLGRLASYSKLCREEQMPYCTSTYYSSSASSTSAPWQLIIPFVVFIALPSIIKSFLTPTRSYEGLAPTWIGYVFRGGLLLAAGYWVIDAADNSDWLSGKLPEGTFKTIGVYVAQMVLALAFVAGTTAFIWAPPCVSILSSASSSGRPTVTILGYANAIGARYLLLPLNILMGCLVLSKPMGAGSLAIMMWQILSLAEILDLNDLKTEPIGPVMLAVLGNFYYFKTGHQATLASIQWDSAFIPLFTVRYPWTPIVVALNTFPGQIVAAASVPLLAVWKVGPKQRGVLETVARGLGVFIAYFAVEALATMSWAGWLRRHLMLYRVFNPRFMLAGVLLLVLDLVAILVTLTGVRSNTLAIGEVFGFA</sequence>
<keyword evidence="7" id="KW-0256">Endoplasmic reticulum</keyword>
<proteinExistence type="inferred from homology"/>
<evidence type="ECO:0000256" key="5">
    <source>
        <dbReference type="ARBA" id="ARBA00022679"/>
    </source>
</evidence>
<dbReference type="OrthoDB" id="272139at2759"/>
<feature type="transmembrane region" description="Helical" evidence="11">
    <location>
        <begin position="547"/>
        <end position="567"/>
    </location>
</feature>
<dbReference type="PANTHER" id="PTHR23071">
    <property type="entry name" value="PHOSPHATIDYLINOSITOL GLYCAN"/>
    <property type="match status" value="1"/>
</dbReference>
<reference evidence="12" key="1">
    <citation type="submission" date="2020-03" db="EMBL/GenBank/DDBJ databases">
        <title>Draft Genome Sequence of Cylindrodendrum hubeiense.</title>
        <authorList>
            <person name="Buettner E."/>
            <person name="Kellner H."/>
        </authorList>
    </citation>
    <scope>NUCLEOTIDE SEQUENCE</scope>
    <source>
        <strain evidence="12">IHI 201604</strain>
    </source>
</reference>
<comment type="similarity">
    <text evidence="3">Belongs to the PIGG/PIGN/PIGO family. PIGO subfamily.</text>
</comment>
<evidence type="ECO:0000256" key="11">
    <source>
        <dbReference type="SAM" id="Phobius"/>
    </source>
</evidence>
<keyword evidence="8 11" id="KW-1133">Transmembrane helix</keyword>
<dbReference type="InterPro" id="IPR017850">
    <property type="entry name" value="Alkaline_phosphatase_core_sf"/>
</dbReference>
<keyword evidence="13" id="KW-1185">Reference proteome</keyword>
<evidence type="ECO:0000256" key="3">
    <source>
        <dbReference type="ARBA" id="ARBA00008695"/>
    </source>
</evidence>
<dbReference type="EMBL" id="JAANBB010000074">
    <property type="protein sequence ID" value="KAF7551614.1"/>
    <property type="molecule type" value="Genomic_DNA"/>
</dbReference>
<keyword evidence="4" id="KW-0337">GPI-anchor biosynthesis</keyword>
<dbReference type="CDD" id="cd16023">
    <property type="entry name" value="GPI_EPT_3"/>
    <property type="match status" value="1"/>
</dbReference>
<feature type="transmembrane region" description="Helical" evidence="11">
    <location>
        <begin position="1065"/>
        <end position="1084"/>
    </location>
</feature>
<evidence type="ECO:0000256" key="6">
    <source>
        <dbReference type="ARBA" id="ARBA00022692"/>
    </source>
</evidence>
<dbReference type="PANTHER" id="PTHR23071:SF1">
    <property type="entry name" value="GPI ETHANOLAMINE PHOSPHATE TRANSFERASE 3"/>
    <property type="match status" value="1"/>
</dbReference>
<feature type="transmembrane region" description="Helical" evidence="11">
    <location>
        <begin position="118"/>
        <end position="144"/>
    </location>
</feature>
<keyword evidence="10" id="KW-0325">Glycoprotein</keyword>
<feature type="transmembrane region" description="Helical" evidence="11">
    <location>
        <begin position="806"/>
        <end position="824"/>
    </location>
</feature>
<dbReference type="Proteomes" id="UP000722485">
    <property type="component" value="Unassembled WGS sequence"/>
</dbReference>
<evidence type="ECO:0000256" key="8">
    <source>
        <dbReference type="ARBA" id="ARBA00022989"/>
    </source>
</evidence>
<organism evidence="12 13">
    <name type="scientific">Cylindrodendrum hubeiense</name>
    <dbReference type="NCBI Taxonomy" id="595255"/>
    <lineage>
        <taxon>Eukaryota</taxon>
        <taxon>Fungi</taxon>
        <taxon>Dikarya</taxon>
        <taxon>Ascomycota</taxon>
        <taxon>Pezizomycotina</taxon>
        <taxon>Sordariomycetes</taxon>
        <taxon>Hypocreomycetidae</taxon>
        <taxon>Hypocreales</taxon>
        <taxon>Nectriaceae</taxon>
        <taxon>Cylindrodendrum</taxon>
    </lineage>
</organism>
<feature type="transmembrane region" description="Helical" evidence="11">
    <location>
        <begin position="641"/>
        <end position="661"/>
    </location>
</feature>
<keyword evidence="9 11" id="KW-0472">Membrane</keyword>
<evidence type="ECO:0000256" key="10">
    <source>
        <dbReference type="ARBA" id="ARBA00023180"/>
    </source>
</evidence>
<feature type="transmembrane region" description="Helical" evidence="11">
    <location>
        <begin position="845"/>
        <end position="868"/>
    </location>
</feature>
<dbReference type="InterPro" id="IPR002591">
    <property type="entry name" value="Phosphodiest/P_Trfase"/>
</dbReference>
<evidence type="ECO:0008006" key="14">
    <source>
        <dbReference type="Google" id="ProtNLM"/>
    </source>
</evidence>
<feature type="transmembrane region" description="Helical" evidence="11">
    <location>
        <begin position="673"/>
        <end position="694"/>
    </location>
</feature>
<evidence type="ECO:0000256" key="7">
    <source>
        <dbReference type="ARBA" id="ARBA00022824"/>
    </source>
</evidence>
<evidence type="ECO:0000256" key="4">
    <source>
        <dbReference type="ARBA" id="ARBA00022502"/>
    </source>
</evidence>
<feature type="transmembrane region" description="Helical" evidence="11">
    <location>
        <begin position="990"/>
        <end position="1013"/>
    </location>
</feature>
<feature type="transmembrane region" description="Helical" evidence="11">
    <location>
        <begin position="1025"/>
        <end position="1045"/>
    </location>
</feature>
<evidence type="ECO:0000256" key="2">
    <source>
        <dbReference type="ARBA" id="ARBA00004687"/>
    </source>
</evidence>
<keyword evidence="6 11" id="KW-0812">Transmembrane</keyword>
<dbReference type="Pfam" id="PF01663">
    <property type="entry name" value="Phosphodiest"/>
    <property type="match status" value="1"/>
</dbReference>
<evidence type="ECO:0000256" key="9">
    <source>
        <dbReference type="ARBA" id="ARBA00023136"/>
    </source>
</evidence>
<gene>
    <name evidence="12" type="ORF">G7Z17_g4873</name>
</gene>
<accession>A0A9P5HFZ9</accession>
<dbReference type="AlphaFoldDB" id="A0A9P5HFZ9"/>
<dbReference type="InterPro" id="IPR039524">
    <property type="entry name" value="PIGO/GPI13"/>
</dbReference>
<evidence type="ECO:0000313" key="13">
    <source>
        <dbReference type="Proteomes" id="UP000722485"/>
    </source>
</evidence>
<feature type="transmembrane region" description="Helical" evidence="11">
    <location>
        <begin position="775"/>
        <end position="794"/>
    </location>
</feature>
<comment type="subcellular location">
    <subcellularLocation>
        <location evidence="1">Endoplasmic reticulum membrane</location>
        <topology evidence="1">Multi-pass membrane protein</topology>
    </subcellularLocation>
</comment>
<dbReference type="GO" id="GO:0051377">
    <property type="term" value="F:mannose-ethanolamine phosphotransferase activity"/>
    <property type="evidence" value="ECO:0007669"/>
    <property type="project" value="InterPro"/>
</dbReference>
<comment type="pathway">
    <text evidence="2">Glycolipid biosynthesis; glycosylphosphatidylinositol-anchor biosynthesis.</text>
</comment>
<feature type="transmembrane region" description="Helical" evidence="11">
    <location>
        <begin position="617"/>
        <end position="635"/>
    </location>
</feature>
<evidence type="ECO:0000256" key="1">
    <source>
        <dbReference type="ARBA" id="ARBA00004477"/>
    </source>
</evidence>
<dbReference type="GO" id="GO:0005789">
    <property type="term" value="C:endoplasmic reticulum membrane"/>
    <property type="evidence" value="ECO:0007669"/>
    <property type="project" value="UniProtKB-SubCell"/>
</dbReference>
<comment type="caution">
    <text evidence="12">The sequence shown here is derived from an EMBL/GenBank/DDBJ whole genome shotgun (WGS) entry which is preliminary data.</text>
</comment>
<keyword evidence="5" id="KW-0808">Transferase</keyword>
<dbReference type="InterPro" id="IPR037675">
    <property type="entry name" value="PIG-O_N"/>
</dbReference>
<evidence type="ECO:0000313" key="12">
    <source>
        <dbReference type="EMBL" id="KAF7551614.1"/>
    </source>
</evidence>
<protein>
    <recommendedName>
        <fullName evidence="14">GPI ethanolamine phosphate transferase 3</fullName>
    </recommendedName>
</protein>
<feature type="transmembrane region" description="Helical" evidence="11">
    <location>
        <begin position="700"/>
        <end position="718"/>
    </location>
</feature>
<dbReference type="Gene3D" id="3.40.720.10">
    <property type="entry name" value="Alkaline Phosphatase, subunit A"/>
    <property type="match status" value="1"/>
</dbReference>
<dbReference type="SUPFAM" id="SSF53649">
    <property type="entry name" value="Alkaline phosphatase-like"/>
    <property type="match status" value="1"/>
</dbReference>
<feature type="transmembrane region" description="Helical" evidence="11">
    <location>
        <begin position="888"/>
        <end position="907"/>
    </location>
</feature>